<sequence length="180" mass="18954">MGAIPVHHIVAALGALIMLFAGLFGVSSSSDAPQVGSSHGAFGHQHTPLETASFTHDGYTLVTDPAEVKNILSKGLKAHNRFPLEISADFNDTEDGIGRWYETIDTNSGSAPIVKMSDKGAFEIGSVVQTLVGINDHENLKTANKLLDGGPMVIAVSKDGKKYLIGREGASEGIVVFPRA</sequence>
<dbReference type="RefSeq" id="WP_075728035.1">
    <property type="nucleotide sequence ID" value="NZ_CP009245.1"/>
</dbReference>
<reference evidence="1 2" key="1">
    <citation type="submission" date="2014-08" db="EMBL/GenBank/DDBJ databases">
        <title>Complete genome sequence of Corynebacterium aquilae S-613T(T) (=DSM 44791(T)), isolated from the choana of a healthy golden eagle.</title>
        <authorList>
            <person name="Ruckert C."/>
            <person name="Albersmeier A."/>
            <person name="Winkler A."/>
            <person name="Kalinowski J."/>
        </authorList>
    </citation>
    <scope>NUCLEOTIDE SEQUENCE [LARGE SCALE GENOMIC DNA]</scope>
    <source>
        <strain evidence="1 2">S-613</strain>
    </source>
</reference>
<dbReference type="AlphaFoldDB" id="A0A1L7CIK8"/>
<dbReference type="Proteomes" id="UP000185478">
    <property type="component" value="Chromosome"/>
</dbReference>
<evidence type="ECO:0000313" key="1">
    <source>
        <dbReference type="EMBL" id="APT85684.1"/>
    </source>
</evidence>
<organism evidence="1 2">
    <name type="scientific">Corynebacterium aquilae DSM 44791</name>
    <dbReference type="NCBI Taxonomy" id="1431546"/>
    <lineage>
        <taxon>Bacteria</taxon>
        <taxon>Bacillati</taxon>
        <taxon>Actinomycetota</taxon>
        <taxon>Actinomycetes</taxon>
        <taxon>Mycobacteriales</taxon>
        <taxon>Corynebacteriaceae</taxon>
        <taxon>Corynebacterium</taxon>
    </lineage>
</organism>
<name>A0A1L7CIK8_9CORY</name>
<gene>
    <name evidence="1" type="ORF">CAQU_12275</name>
</gene>
<accession>A0A1L7CIK8</accession>
<keyword evidence="2" id="KW-1185">Reference proteome</keyword>
<dbReference type="KEGG" id="caqu:CAQU_12275"/>
<proteinExistence type="predicted"/>
<evidence type="ECO:0000313" key="2">
    <source>
        <dbReference type="Proteomes" id="UP000185478"/>
    </source>
</evidence>
<protein>
    <submittedName>
        <fullName evidence="1">Uncharacterized protein</fullName>
    </submittedName>
</protein>
<dbReference type="EMBL" id="CP009245">
    <property type="protein sequence ID" value="APT85684.1"/>
    <property type="molecule type" value="Genomic_DNA"/>
</dbReference>